<dbReference type="PROSITE" id="PS51257">
    <property type="entry name" value="PROKAR_LIPOPROTEIN"/>
    <property type="match status" value="1"/>
</dbReference>
<feature type="compositionally biased region" description="Low complexity" evidence="1">
    <location>
        <begin position="28"/>
        <end position="42"/>
    </location>
</feature>
<dbReference type="AlphaFoldDB" id="A0A8X7RY20"/>
<name>A0A8X7RY20_BRACI</name>
<proteinExistence type="predicted"/>
<reference evidence="2 3" key="1">
    <citation type="submission" date="2020-02" db="EMBL/GenBank/DDBJ databases">
        <authorList>
            <person name="Ma Q."/>
            <person name="Huang Y."/>
            <person name="Song X."/>
            <person name="Pei D."/>
        </authorList>
    </citation>
    <scope>NUCLEOTIDE SEQUENCE [LARGE SCALE GENOMIC DNA]</scope>
    <source>
        <strain evidence="2">Sxm20200214</strain>
        <tissue evidence="2">Leaf</tissue>
    </source>
</reference>
<comment type="caution">
    <text evidence="2">The sequence shown here is derived from an EMBL/GenBank/DDBJ whole genome shotgun (WGS) entry which is preliminary data.</text>
</comment>
<feature type="compositionally biased region" description="Polar residues" evidence="1">
    <location>
        <begin position="44"/>
        <end position="58"/>
    </location>
</feature>
<feature type="region of interest" description="Disordered" evidence="1">
    <location>
        <begin position="28"/>
        <end position="58"/>
    </location>
</feature>
<sequence>MTSVRYIFPLQLPRPSAALAAAPAGSGSCGSSIGSTTRSRASPVSPTQPTRGHSTWFTKSKNGIRSINQMMYSMLRLDIKVECDPFHDERVVVSVGSRKSSSGTRSYGNSP</sequence>
<evidence type="ECO:0000256" key="1">
    <source>
        <dbReference type="SAM" id="MobiDB-lite"/>
    </source>
</evidence>
<accession>A0A8X7RY20</accession>
<dbReference type="Proteomes" id="UP000886595">
    <property type="component" value="Unassembled WGS sequence"/>
</dbReference>
<dbReference type="EMBL" id="JAAMPC010000009">
    <property type="protein sequence ID" value="KAG2296510.1"/>
    <property type="molecule type" value="Genomic_DNA"/>
</dbReference>
<organism evidence="2 3">
    <name type="scientific">Brassica carinata</name>
    <name type="common">Ethiopian mustard</name>
    <name type="synonym">Abyssinian cabbage</name>
    <dbReference type="NCBI Taxonomy" id="52824"/>
    <lineage>
        <taxon>Eukaryota</taxon>
        <taxon>Viridiplantae</taxon>
        <taxon>Streptophyta</taxon>
        <taxon>Embryophyta</taxon>
        <taxon>Tracheophyta</taxon>
        <taxon>Spermatophyta</taxon>
        <taxon>Magnoliopsida</taxon>
        <taxon>eudicotyledons</taxon>
        <taxon>Gunneridae</taxon>
        <taxon>Pentapetalae</taxon>
        <taxon>rosids</taxon>
        <taxon>malvids</taxon>
        <taxon>Brassicales</taxon>
        <taxon>Brassicaceae</taxon>
        <taxon>Brassiceae</taxon>
        <taxon>Brassica</taxon>
    </lineage>
</organism>
<evidence type="ECO:0000313" key="2">
    <source>
        <dbReference type="EMBL" id="KAG2296510.1"/>
    </source>
</evidence>
<keyword evidence="3" id="KW-1185">Reference proteome</keyword>
<evidence type="ECO:0000313" key="3">
    <source>
        <dbReference type="Proteomes" id="UP000886595"/>
    </source>
</evidence>
<protein>
    <submittedName>
        <fullName evidence="2">Uncharacterized protein</fullName>
    </submittedName>
</protein>
<gene>
    <name evidence="2" type="ORF">Bca52824_043179</name>
</gene>